<keyword evidence="1" id="KW-0413">Isomerase</keyword>
<dbReference type="EMBL" id="CP108482">
    <property type="protein sequence ID" value="WUS54175.1"/>
    <property type="molecule type" value="Genomic_DNA"/>
</dbReference>
<evidence type="ECO:0000259" key="3">
    <source>
        <dbReference type="Pfam" id="PF01361"/>
    </source>
</evidence>
<feature type="domain" description="4-oxalocrotonate tautomerase-like" evidence="3">
    <location>
        <begin position="2"/>
        <end position="57"/>
    </location>
</feature>
<feature type="region of interest" description="Disordered" evidence="2">
    <location>
        <begin position="53"/>
        <end position="97"/>
    </location>
</feature>
<proteinExistence type="predicted"/>
<name>A0ABZ1WJX2_9ACTN</name>
<dbReference type="InterPro" id="IPR004370">
    <property type="entry name" value="4-OT-like_dom"/>
</dbReference>
<dbReference type="Proteomes" id="UP001432014">
    <property type="component" value="Chromosome"/>
</dbReference>
<dbReference type="SUPFAM" id="SSF55331">
    <property type="entry name" value="Tautomerase/MIF"/>
    <property type="match status" value="1"/>
</dbReference>
<accession>A0ABZ1WJX2</accession>
<dbReference type="Gene3D" id="3.30.429.10">
    <property type="entry name" value="Macrophage Migration Inhibitory Factor"/>
    <property type="match status" value="1"/>
</dbReference>
<organism evidence="5 6">
    <name type="scientific">Kitasatospora herbaricolor</name>
    <dbReference type="NCBI Taxonomy" id="68217"/>
    <lineage>
        <taxon>Bacteria</taxon>
        <taxon>Bacillati</taxon>
        <taxon>Actinomycetota</taxon>
        <taxon>Actinomycetes</taxon>
        <taxon>Kitasatosporales</taxon>
        <taxon>Streptomycetaceae</taxon>
        <taxon>Kitasatospora</taxon>
    </lineage>
</organism>
<evidence type="ECO:0000256" key="2">
    <source>
        <dbReference type="SAM" id="MobiDB-lite"/>
    </source>
</evidence>
<evidence type="ECO:0000313" key="6">
    <source>
        <dbReference type="Proteomes" id="UP001432014"/>
    </source>
</evidence>
<reference evidence="5 6" key="1">
    <citation type="submission" date="2022-10" db="EMBL/GenBank/DDBJ databases">
        <title>The complete genomes of actinobacterial strains from the NBC collection.</title>
        <authorList>
            <person name="Joergensen T.S."/>
            <person name="Alvarez Arevalo M."/>
            <person name="Sterndorff E.B."/>
            <person name="Faurdal D."/>
            <person name="Vuksanovic O."/>
            <person name="Mourched A.-S."/>
            <person name="Charusanti P."/>
            <person name="Shaw S."/>
            <person name="Blin K."/>
            <person name="Weber T."/>
        </authorList>
    </citation>
    <scope>NUCLEOTIDE SEQUENCE [LARGE SCALE GENOMIC DNA]</scope>
    <source>
        <strain evidence="5 6">NBC_01247</strain>
    </source>
</reference>
<dbReference type="InterPro" id="IPR014347">
    <property type="entry name" value="Tautomerase/MIF_sf"/>
</dbReference>
<dbReference type="Pfam" id="PF01361">
    <property type="entry name" value="Tautomerase"/>
    <property type="match status" value="1"/>
</dbReference>
<protein>
    <submittedName>
        <fullName evidence="5">Tautomerase family protein</fullName>
    </submittedName>
</protein>
<gene>
    <name evidence="4" type="ORF">OG469_00840</name>
    <name evidence="5" type="ORF">OG469_40180</name>
</gene>
<evidence type="ECO:0000313" key="5">
    <source>
        <dbReference type="EMBL" id="WUS61172.1"/>
    </source>
</evidence>
<dbReference type="RefSeq" id="WP_329492788.1">
    <property type="nucleotide sequence ID" value="NZ_CP108460.1"/>
</dbReference>
<evidence type="ECO:0000313" key="4">
    <source>
        <dbReference type="EMBL" id="WUS54175.1"/>
    </source>
</evidence>
<evidence type="ECO:0000256" key="1">
    <source>
        <dbReference type="ARBA" id="ARBA00023235"/>
    </source>
</evidence>
<sequence length="111" mass="11586">MPIVNVTTWPNQSDEKCRELIEELTLTVNRVTGAPFDKITVFIQEIAQNRWGEGGVLGTDPGFPELSRRRTRPADTTTDTTTDTDTTGTGAGAAGVGVVAGPGVVAGAVSV</sequence>
<keyword evidence="6" id="KW-1185">Reference proteome</keyword>
<dbReference type="EMBL" id="CP108482">
    <property type="protein sequence ID" value="WUS61172.1"/>
    <property type="molecule type" value="Genomic_DNA"/>
</dbReference>
<feature type="compositionally biased region" description="Low complexity" evidence="2">
    <location>
        <begin position="74"/>
        <end position="88"/>
    </location>
</feature>